<organism evidence="2 3">
    <name type="scientific">Chryseobacterium glaciei</name>
    <dbReference type="NCBI Taxonomy" id="1685010"/>
    <lineage>
        <taxon>Bacteria</taxon>
        <taxon>Pseudomonadati</taxon>
        <taxon>Bacteroidota</taxon>
        <taxon>Flavobacteriia</taxon>
        <taxon>Flavobacteriales</taxon>
        <taxon>Weeksellaceae</taxon>
        <taxon>Chryseobacterium group</taxon>
        <taxon>Chryseobacterium</taxon>
    </lineage>
</organism>
<dbReference type="EMBL" id="CP015199">
    <property type="protein sequence ID" value="ANF49848.1"/>
    <property type="molecule type" value="Genomic_DNA"/>
</dbReference>
<dbReference type="Proteomes" id="UP000077824">
    <property type="component" value="Chromosome"/>
</dbReference>
<feature type="chain" id="PRO_5008003685" description="DUF4840 domain-containing protein" evidence="1">
    <location>
        <begin position="23"/>
        <end position="226"/>
    </location>
</feature>
<dbReference type="OrthoDB" id="1452770at2"/>
<dbReference type="RefSeq" id="WP_066751780.1">
    <property type="nucleotide sequence ID" value="NZ_CP015199.1"/>
</dbReference>
<dbReference type="AlphaFoldDB" id="A0A172XS92"/>
<evidence type="ECO:0008006" key="4">
    <source>
        <dbReference type="Google" id="ProtNLM"/>
    </source>
</evidence>
<keyword evidence="1" id="KW-0732">Signal</keyword>
<dbReference type="KEGG" id="chh:A0O34_04535"/>
<keyword evidence="3" id="KW-1185">Reference proteome</keyword>
<dbReference type="STRING" id="1685010.A0O34_04535"/>
<dbReference type="PROSITE" id="PS51257">
    <property type="entry name" value="PROKAR_LIPOPROTEIN"/>
    <property type="match status" value="1"/>
</dbReference>
<protein>
    <recommendedName>
        <fullName evidence="4">DUF4840 domain-containing protein</fullName>
    </recommendedName>
</protein>
<feature type="signal peptide" evidence="1">
    <location>
        <begin position="1"/>
        <end position="22"/>
    </location>
</feature>
<sequence>MRSIKILPFLLLLFLISCNKLTTTPEDKKSVEEVQKFYGGYVNTMKGVEAFNGKSSDYFEVIIKGSELIDKQPQRVISNASNIAYTIYQNQNPDKYDLIKIKILLPDGTNISKSFSKQELQEIKDIYPEVDKFNSFLINKNYDGILEMFAPKFRPQDKLVKDGLSTMDLKLGPIKEIQFQGFEFIDDSNLGHTVLIREVSKRDTLFPFINVAFDRKTKKILNVEFP</sequence>
<evidence type="ECO:0000313" key="2">
    <source>
        <dbReference type="EMBL" id="ANF49848.1"/>
    </source>
</evidence>
<accession>A0A172XS92</accession>
<gene>
    <name evidence="2" type="ORF">A0O34_04535</name>
</gene>
<reference evidence="2 3" key="1">
    <citation type="submission" date="2016-04" db="EMBL/GenBank/DDBJ databases">
        <title>Complete Genome Sequence of Chryseobacterium sp. IHBB 10212.</title>
        <authorList>
            <person name="Pal M."/>
            <person name="Swarnkar M.K."/>
            <person name="Kaushal K."/>
            <person name="Chhibber S."/>
            <person name="Singh A.K."/>
            <person name="Gulati A."/>
        </authorList>
    </citation>
    <scope>NUCLEOTIDE SEQUENCE [LARGE SCALE GENOMIC DNA]</scope>
    <source>
        <strain evidence="2 3">IHBB 10212</strain>
    </source>
</reference>
<name>A0A172XS92_9FLAO</name>
<evidence type="ECO:0000256" key="1">
    <source>
        <dbReference type="SAM" id="SignalP"/>
    </source>
</evidence>
<evidence type="ECO:0000313" key="3">
    <source>
        <dbReference type="Proteomes" id="UP000077824"/>
    </source>
</evidence>
<proteinExistence type="predicted"/>